<organism evidence="2 3">
    <name type="scientific">Ditylenchus dipsaci</name>
    <dbReference type="NCBI Taxonomy" id="166011"/>
    <lineage>
        <taxon>Eukaryota</taxon>
        <taxon>Metazoa</taxon>
        <taxon>Ecdysozoa</taxon>
        <taxon>Nematoda</taxon>
        <taxon>Chromadorea</taxon>
        <taxon>Rhabditida</taxon>
        <taxon>Tylenchina</taxon>
        <taxon>Tylenchomorpha</taxon>
        <taxon>Sphaerularioidea</taxon>
        <taxon>Anguinidae</taxon>
        <taxon>Anguininae</taxon>
        <taxon>Ditylenchus</taxon>
    </lineage>
</organism>
<protein>
    <submittedName>
        <fullName evidence="3">Uncharacterized protein</fullName>
    </submittedName>
</protein>
<evidence type="ECO:0000256" key="1">
    <source>
        <dbReference type="SAM" id="MobiDB-lite"/>
    </source>
</evidence>
<feature type="region of interest" description="Disordered" evidence="1">
    <location>
        <begin position="51"/>
        <end position="82"/>
    </location>
</feature>
<keyword evidence="2" id="KW-1185">Reference proteome</keyword>
<accession>A0A915EQR9</accession>
<dbReference type="Proteomes" id="UP000887574">
    <property type="component" value="Unplaced"/>
</dbReference>
<evidence type="ECO:0000313" key="3">
    <source>
        <dbReference type="WBParaSite" id="jg943"/>
    </source>
</evidence>
<name>A0A915EQR9_9BILA</name>
<proteinExistence type="predicted"/>
<feature type="compositionally biased region" description="Acidic residues" evidence="1">
    <location>
        <begin position="60"/>
        <end position="74"/>
    </location>
</feature>
<evidence type="ECO:0000313" key="2">
    <source>
        <dbReference type="Proteomes" id="UP000887574"/>
    </source>
</evidence>
<dbReference type="WBParaSite" id="jg943">
    <property type="protein sequence ID" value="jg943"/>
    <property type="gene ID" value="jg943"/>
</dbReference>
<reference evidence="3" key="1">
    <citation type="submission" date="2022-11" db="UniProtKB">
        <authorList>
            <consortium name="WormBaseParasite"/>
        </authorList>
    </citation>
    <scope>IDENTIFICATION</scope>
</reference>
<sequence length="141" mass="16477">MQEAFKQVCQYVPFIKHSANTPDTLVVVIAHFSKVKDFEDTIQFEFGERKTVHSSHGVGADDEEKYGSDDEELEEREKELDKQEFDQNSDYAYFEDPNEPCSSLTLSKRRAKREIDLDCLENETEENLEKAKKKFCQKVKK</sequence>
<dbReference type="AlphaFoldDB" id="A0A915EQR9"/>